<dbReference type="RefSeq" id="WP_145349910.1">
    <property type="nucleotide sequence ID" value="NZ_CP036262.1"/>
</dbReference>
<organism evidence="1 2">
    <name type="scientific">Roseimaritima multifibrata</name>
    <dbReference type="NCBI Taxonomy" id="1930274"/>
    <lineage>
        <taxon>Bacteria</taxon>
        <taxon>Pseudomonadati</taxon>
        <taxon>Planctomycetota</taxon>
        <taxon>Planctomycetia</taxon>
        <taxon>Pirellulales</taxon>
        <taxon>Pirellulaceae</taxon>
        <taxon>Roseimaritima</taxon>
    </lineage>
</organism>
<accession>A0A517MAF5</accession>
<dbReference type="EMBL" id="CP036262">
    <property type="protein sequence ID" value="QDS91767.1"/>
    <property type="molecule type" value="Genomic_DNA"/>
</dbReference>
<sequence length="95" mass="10584">MVTDDVAIVKPEQVDALGASKQIADLLSEIGRAPEQRSKRAVFLASGSHDRDGKDDVRNRHWYKNCERFLIVELDMSFVMCPPKALTASATKPIQ</sequence>
<name>A0A517MAF5_9BACT</name>
<dbReference type="AlphaFoldDB" id="A0A517MAF5"/>
<dbReference type="Proteomes" id="UP000320672">
    <property type="component" value="Chromosome"/>
</dbReference>
<evidence type="ECO:0000313" key="1">
    <source>
        <dbReference type="EMBL" id="QDS91767.1"/>
    </source>
</evidence>
<keyword evidence="2" id="KW-1185">Reference proteome</keyword>
<protein>
    <submittedName>
        <fullName evidence="1">Uncharacterized protein</fullName>
    </submittedName>
</protein>
<evidence type="ECO:0000313" key="2">
    <source>
        <dbReference type="Proteomes" id="UP000320672"/>
    </source>
</evidence>
<dbReference type="KEGG" id="rml:FF011L_05020"/>
<gene>
    <name evidence="1" type="ORF">FF011L_05020</name>
</gene>
<reference evidence="1 2" key="1">
    <citation type="submission" date="2019-02" db="EMBL/GenBank/DDBJ databases">
        <title>Deep-cultivation of Planctomycetes and their phenomic and genomic characterization uncovers novel biology.</title>
        <authorList>
            <person name="Wiegand S."/>
            <person name="Jogler M."/>
            <person name="Boedeker C."/>
            <person name="Pinto D."/>
            <person name="Vollmers J."/>
            <person name="Rivas-Marin E."/>
            <person name="Kohn T."/>
            <person name="Peeters S.H."/>
            <person name="Heuer A."/>
            <person name="Rast P."/>
            <person name="Oberbeckmann S."/>
            <person name="Bunk B."/>
            <person name="Jeske O."/>
            <person name="Meyerdierks A."/>
            <person name="Storesund J.E."/>
            <person name="Kallscheuer N."/>
            <person name="Luecker S."/>
            <person name="Lage O.M."/>
            <person name="Pohl T."/>
            <person name="Merkel B.J."/>
            <person name="Hornburger P."/>
            <person name="Mueller R.-W."/>
            <person name="Bruemmer F."/>
            <person name="Labrenz M."/>
            <person name="Spormann A.M."/>
            <person name="Op den Camp H."/>
            <person name="Overmann J."/>
            <person name="Amann R."/>
            <person name="Jetten M.S.M."/>
            <person name="Mascher T."/>
            <person name="Medema M.H."/>
            <person name="Devos D.P."/>
            <person name="Kaster A.-K."/>
            <person name="Ovreas L."/>
            <person name="Rohde M."/>
            <person name="Galperin M.Y."/>
            <person name="Jogler C."/>
        </authorList>
    </citation>
    <scope>NUCLEOTIDE SEQUENCE [LARGE SCALE GENOMIC DNA]</scope>
    <source>
        <strain evidence="1 2">FF011L</strain>
    </source>
</reference>
<proteinExistence type="predicted"/>